<dbReference type="RefSeq" id="WP_014657696.1">
    <property type="nucleotide sequence ID" value="NC_017731.1"/>
</dbReference>
<evidence type="ECO:0008006" key="3">
    <source>
        <dbReference type="Google" id="ProtNLM"/>
    </source>
</evidence>
<organism evidence="1 2">
    <name type="scientific">Providencia stuartii (strain MRSN 2154)</name>
    <dbReference type="NCBI Taxonomy" id="1157951"/>
    <lineage>
        <taxon>Bacteria</taxon>
        <taxon>Pseudomonadati</taxon>
        <taxon>Pseudomonadota</taxon>
        <taxon>Gammaproteobacteria</taxon>
        <taxon>Enterobacterales</taxon>
        <taxon>Morganellaceae</taxon>
        <taxon>Providencia</taxon>
    </lineage>
</organism>
<dbReference type="Pfam" id="PF15428">
    <property type="entry name" value="Imm26"/>
    <property type="match status" value="1"/>
</dbReference>
<dbReference type="PATRIC" id="fig|1157951.4.peg.3063"/>
<evidence type="ECO:0000313" key="1">
    <source>
        <dbReference type="EMBL" id="AFH94866.1"/>
    </source>
</evidence>
<dbReference type="EMBL" id="CP003488">
    <property type="protein sequence ID" value="AFH94866.1"/>
    <property type="molecule type" value="Genomic_DNA"/>
</dbReference>
<dbReference type="KEGG" id="psi:S70_15205"/>
<dbReference type="AlphaFoldDB" id="A0A140NRP5"/>
<gene>
    <name evidence="1" type="ordered locus">S70_15205</name>
</gene>
<evidence type="ECO:0000313" key="2">
    <source>
        <dbReference type="Proteomes" id="UP000005012"/>
    </source>
</evidence>
<name>A0A140NRP5_PROSM</name>
<protein>
    <recommendedName>
        <fullName evidence="3">Immunity protein 26</fullName>
    </recommendedName>
</protein>
<dbReference type="HOGENOM" id="CLU_059901_0_0_6"/>
<sequence length="383" mass="43978">MGSQYMENIILTNDERELFGLELISAKWDRVEIKKGMVVYFDGDAICKIIYNYEHSGEGFINTLYIEEDNLIKTRNREFVLPRTAKGKEKKLNYTSINGMKSTGCRFSLTLSTSGIGATLNVTNSQNSLRLPIPFPQQIGTVDAFRQWLATFVSSRDERYFSKVERMKNAPRKNVKYKNGDIFCYEIDLEYYGFALIIGQITKIKKAGVLKQEHIWNDLMTVPLIVRTYQFKSQEKNMPIEEIIQHSLSDSFFMMDDHVMRGVYEIIGNKLLTADDIDFPIQAGRSLSNDSFTRLCWGVGIKSHPNEHASMLPSGIQDMELLRHGVNFGVSFSEIKTVESRKTPLEKLAFAHFGISEDITFDDFNRQFGGMTREEYALYANKK</sequence>
<proteinExistence type="predicted"/>
<dbReference type="OrthoDB" id="1814150at2"/>
<dbReference type="InterPro" id="IPR029278">
    <property type="entry name" value="Imm26"/>
</dbReference>
<reference evidence="2" key="2">
    <citation type="submission" date="2012-04" db="EMBL/GenBank/DDBJ databases">
        <title>Complete genome sequence of Providencia stuartii clinical isolate MRSN 2154.</title>
        <authorList>
            <person name="Clifford R.J."/>
            <person name="Hang J."/>
            <person name="Riley M.C."/>
            <person name="Onmus-Leone F."/>
            <person name="Kuschner R.A."/>
            <person name="Lesho E.P."/>
            <person name="Waterman P.E."/>
        </authorList>
    </citation>
    <scope>NUCLEOTIDE SEQUENCE [LARGE SCALE GENOMIC DNA]</scope>
    <source>
        <strain evidence="2">MRSN 2154</strain>
    </source>
</reference>
<reference evidence="1 2" key="1">
    <citation type="journal article" date="2012" name="J. Bacteriol.">
        <title>Complete Genome Sequence of Providencia stuartii Clinical Isolate MRSN 2154.</title>
        <authorList>
            <person name="Clifford R.J."/>
            <person name="Hang J."/>
            <person name="Riley M.C."/>
            <person name="Onmus-Leone F."/>
            <person name="Kuschner R.A."/>
            <person name="Lesho E.P."/>
            <person name="Waterman P.E."/>
        </authorList>
    </citation>
    <scope>NUCLEOTIDE SEQUENCE [LARGE SCALE GENOMIC DNA]</scope>
    <source>
        <strain evidence="1 2">MRSN 2154</strain>
    </source>
</reference>
<accession>A0A140NRP5</accession>
<dbReference type="Proteomes" id="UP000005012">
    <property type="component" value="Chromosome"/>
</dbReference>